<reference evidence="1 2" key="1">
    <citation type="submission" date="2019-04" db="EMBL/GenBank/DDBJ databases">
        <authorList>
            <person name="Feng G."/>
            <person name="Zhang J."/>
            <person name="Zhu H."/>
        </authorList>
    </citation>
    <scope>NUCLEOTIDE SEQUENCE [LARGE SCALE GENOMIC DNA]</scope>
    <source>
        <strain evidence="1 2">JCM 31653</strain>
    </source>
</reference>
<dbReference type="PANTHER" id="PTHR39336:SF1">
    <property type="entry name" value="PYRIDOXAMINE PHOSPHATE OXIDASE FAMILY PROTEIN (AFU_ORTHOLOGUE AFUA_6G11440)"/>
    <property type="match status" value="1"/>
</dbReference>
<sequence length="52" mass="5707">MGKQYPGINADIQTFIEQQHIFFVGTAAADGRVNISPKGQDTLRVFDANRVA</sequence>
<dbReference type="AlphaFoldDB" id="A0A4Z0Q1J0"/>
<protein>
    <submittedName>
        <fullName evidence="1">Uncharacterized protein</fullName>
    </submittedName>
</protein>
<dbReference type="RefSeq" id="WP_135460973.1">
    <property type="nucleotide sequence ID" value="NZ_SRLC01000001.1"/>
</dbReference>
<accession>A0A4Z0Q1J0</accession>
<dbReference type="Gene3D" id="2.30.110.10">
    <property type="entry name" value="Electron Transport, Fmn-binding Protein, Chain A"/>
    <property type="match status" value="1"/>
</dbReference>
<dbReference type="OrthoDB" id="115989at2"/>
<keyword evidence="2" id="KW-1185">Reference proteome</keyword>
<evidence type="ECO:0000313" key="2">
    <source>
        <dbReference type="Proteomes" id="UP000297549"/>
    </source>
</evidence>
<name>A0A4Z0Q1J0_9BACT</name>
<comment type="caution">
    <text evidence="1">The sequence shown here is derived from an EMBL/GenBank/DDBJ whole genome shotgun (WGS) entry which is preliminary data.</text>
</comment>
<proteinExistence type="predicted"/>
<evidence type="ECO:0000313" key="1">
    <source>
        <dbReference type="EMBL" id="TGE23918.1"/>
    </source>
</evidence>
<dbReference type="EMBL" id="SRLC01000001">
    <property type="protein sequence ID" value="TGE23918.1"/>
    <property type="molecule type" value="Genomic_DNA"/>
</dbReference>
<dbReference type="PANTHER" id="PTHR39336">
    <property type="entry name" value="PYRIDOXAMINE PHOSPHATE OXIDASE FAMILY PROTEIN (AFU_ORTHOLOGUE AFUA_6G11440)"/>
    <property type="match status" value="1"/>
</dbReference>
<gene>
    <name evidence="1" type="ORF">E5K00_01500</name>
</gene>
<dbReference type="InterPro" id="IPR012349">
    <property type="entry name" value="Split_barrel_FMN-bd"/>
</dbReference>
<organism evidence="1 2">
    <name type="scientific">Hymenobacter aquaticus</name>
    <dbReference type="NCBI Taxonomy" id="1867101"/>
    <lineage>
        <taxon>Bacteria</taxon>
        <taxon>Pseudomonadati</taxon>
        <taxon>Bacteroidota</taxon>
        <taxon>Cytophagia</taxon>
        <taxon>Cytophagales</taxon>
        <taxon>Hymenobacteraceae</taxon>
        <taxon>Hymenobacter</taxon>
    </lineage>
</organism>
<dbReference type="Proteomes" id="UP000297549">
    <property type="component" value="Unassembled WGS sequence"/>
</dbReference>
<dbReference type="SUPFAM" id="SSF50475">
    <property type="entry name" value="FMN-binding split barrel"/>
    <property type="match status" value="1"/>
</dbReference>